<evidence type="ECO:0000313" key="2">
    <source>
        <dbReference type="EMBL" id="CAD9967134.1"/>
    </source>
</evidence>
<keyword evidence="1" id="KW-0732">Signal</keyword>
<reference evidence="2" key="1">
    <citation type="submission" date="2021-01" db="EMBL/GenBank/DDBJ databases">
        <authorList>
            <person name="Corre E."/>
            <person name="Pelletier E."/>
            <person name="Niang G."/>
            <person name="Scheremetjew M."/>
            <person name="Finn R."/>
            <person name="Kale V."/>
            <person name="Holt S."/>
            <person name="Cochrane G."/>
            <person name="Meng A."/>
            <person name="Brown T."/>
            <person name="Cohen L."/>
        </authorList>
    </citation>
    <scope>NUCLEOTIDE SEQUENCE</scope>
    <source>
        <strain evidence="2">CCMP125</strain>
    </source>
</reference>
<feature type="chain" id="PRO_5031203897" evidence="1">
    <location>
        <begin position="19"/>
        <end position="183"/>
    </location>
</feature>
<accession>A0A7S2YCB1</accession>
<proteinExistence type="predicted"/>
<gene>
    <name evidence="2" type="ORF">APAL1065_LOCUS12657</name>
</gene>
<evidence type="ECO:0000256" key="1">
    <source>
        <dbReference type="SAM" id="SignalP"/>
    </source>
</evidence>
<protein>
    <submittedName>
        <fullName evidence="2">Uncharacterized protein</fullName>
    </submittedName>
</protein>
<dbReference type="EMBL" id="HBHT01018868">
    <property type="protein sequence ID" value="CAD9967134.1"/>
    <property type="molecule type" value="Transcribed_RNA"/>
</dbReference>
<dbReference type="AlphaFoldDB" id="A0A7S2YCB1"/>
<name>A0A7S2YCB1_9STRA</name>
<organism evidence="2">
    <name type="scientific">Entomoneis paludosa</name>
    <dbReference type="NCBI Taxonomy" id="265537"/>
    <lineage>
        <taxon>Eukaryota</taxon>
        <taxon>Sar</taxon>
        <taxon>Stramenopiles</taxon>
        <taxon>Ochrophyta</taxon>
        <taxon>Bacillariophyta</taxon>
        <taxon>Bacillariophyceae</taxon>
        <taxon>Bacillariophycidae</taxon>
        <taxon>Entomoneidaceae</taxon>
        <taxon>Entomoneis</taxon>
    </lineage>
</organism>
<feature type="signal peptide" evidence="1">
    <location>
        <begin position="1"/>
        <end position="18"/>
    </location>
</feature>
<sequence>MKSVLALFLLSLFSTTLAFAPVRPVHHQSIHSGVGSGNALFMASDDKGSTGLLEKTETTQSVNGSTENVGAVEEEKEKSETEKLLEKIKASGKAGVISYALWELAFWFVSIPIAVFGYLQVSGHWPDFNNSDDVAGVGAEAFAFVNFARFAVPLRIGLALSSVGFVQENIVDRFFPEEEKTDE</sequence>